<dbReference type="Gene3D" id="2.40.50.230">
    <property type="entry name" value="Gp5 N-terminal domain"/>
    <property type="match status" value="1"/>
</dbReference>
<evidence type="ECO:0000313" key="3">
    <source>
        <dbReference type="Proteomes" id="UP000319728"/>
    </source>
</evidence>
<dbReference type="SUPFAM" id="SSF69279">
    <property type="entry name" value="Phage tail proteins"/>
    <property type="match status" value="1"/>
</dbReference>
<proteinExistence type="predicted"/>
<dbReference type="InterPro" id="IPR037026">
    <property type="entry name" value="Vgr_OB-fold_dom_sf"/>
</dbReference>
<dbReference type="Pfam" id="PF04717">
    <property type="entry name" value="Phage_base_V"/>
    <property type="match status" value="1"/>
</dbReference>
<dbReference type="Proteomes" id="UP000319728">
    <property type="component" value="Unassembled WGS sequence"/>
</dbReference>
<protein>
    <recommendedName>
        <fullName evidence="1">Gp5/Type VI secretion system Vgr protein OB-fold domain-containing protein</fullName>
    </recommendedName>
</protein>
<dbReference type="EMBL" id="VLLP01000001">
    <property type="protein sequence ID" value="TWJ31101.1"/>
    <property type="molecule type" value="Genomic_DNA"/>
</dbReference>
<name>A0A562WM28_9ACTN</name>
<evidence type="ECO:0000313" key="2">
    <source>
        <dbReference type="EMBL" id="TWJ31101.1"/>
    </source>
</evidence>
<dbReference type="SUPFAM" id="SSF69255">
    <property type="entry name" value="gp5 N-terminal domain-like"/>
    <property type="match status" value="1"/>
</dbReference>
<comment type="caution">
    <text evidence="2">The sequence shown here is derived from an EMBL/GenBank/DDBJ whole genome shotgun (WGS) entry which is preliminary data.</text>
</comment>
<dbReference type="OrthoDB" id="1907165at2"/>
<dbReference type="InterPro" id="IPR006531">
    <property type="entry name" value="Gp5/Vgr_OB"/>
</dbReference>
<keyword evidence="3" id="KW-1185">Reference proteome</keyword>
<evidence type="ECO:0000259" key="1">
    <source>
        <dbReference type="Pfam" id="PF04717"/>
    </source>
</evidence>
<sequence>MSGAAGIDRHQLIWGTATLRPRVTTGTAGRELPAEVAEHLVRVVVDTQLALPDMFELTFVDLDGDLLTRAGLQLGTVVQVHGPTQDGSAEQRLISGEVTALEGRFVDPAAYVVVRGYTHDHRLHRIRRTRTFLNQSDSDIARQVATAAKLTVGTIDATGGTLAHLSQVDQTDWEFLTARAREIGYEIGADGDRFHFRRASTARGAGSPLPLTFRGNLRRFLPRVTAGNLAPEVEVRTWDPVAATVVAGRTGTTAAGVSLGAGQTPATAADAFVPRAAPTPPRAGNSAVGDVGPAPGPRAHVLVGRGLPVPNRSDGAVRQVAASLAATVGGSFAEAEGETLGDARLVAGRAVRVDGVPAPFAGTWTLSAARHVFDDTEEGYRTEFTVGGTQDRSLLGLTGGDTGGTSGPARIDGVVCGVVSNVKDPQELGRVTLALPWLTPDHETDWAPVGQLFAGPAGGAFFVPEPGDQVLVAFEFGDVRRPYVLGSLPSRHTGYGLDGAQTASTKPGATGIKSVGQTSSVIRRGLLSPSGNRLVFHDEVPPGGKGQPTAADVVLGTKGDKLSLAMDAVTGEVTLRCAPDRPGKLVIECTGQTAVEIKAGPGGSMTLDGGTSLKLRAETVDIDGTQISISGTAATAIKGKPIQLN</sequence>
<gene>
    <name evidence="2" type="ORF">JD81_04653</name>
</gene>
<organism evidence="2 3">
    <name type="scientific">Micromonospora sagamiensis</name>
    <dbReference type="NCBI Taxonomy" id="47875"/>
    <lineage>
        <taxon>Bacteria</taxon>
        <taxon>Bacillati</taxon>
        <taxon>Actinomycetota</taxon>
        <taxon>Actinomycetes</taxon>
        <taxon>Micromonosporales</taxon>
        <taxon>Micromonosporaceae</taxon>
        <taxon>Micromonospora</taxon>
    </lineage>
</organism>
<accession>A0A562WM28</accession>
<dbReference type="AlphaFoldDB" id="A0A562WM28"/>
<feature type="domain" description="Gp5/Type VI secretion system Vgr protein OB-fold" evidence="1">
    <location>
        <begin position="417"/>
        <end position="488"/>
    </location>
</feature>
<dbReference type="RefSeq" id="WP_145819669.1">
    <property type="nucleotide sequence ID" value="NZ_AP023438.1"/>
</dbReference>
<reference evidence="2 3" key="1">
    <citation type="submission" date="2019-07" db="EMBL/GenBank/DDBJ databases">
        <title>R&amp;d 2014.</title>
        <authorList>
            <person name="Klenk H.-P."/>
        </authorList>
    </citation>
    <scope>NUCLEOTIDE SEQUENCE [LARGE SCALE GENOMIC DNA]</scope>
    <source>
        <strain evidence="2 3">DSM 43912</strain>
    </source>
</reference>